<sequence>MAEYKIEYIINLHGKEVAEGTIHDYIDSSIDLDDEQVKHLVLPIIGDELPKVESLDEFDCTFFWEPVD</sequence>
<dbReference type="Proteomes" id="UP000625210">
    <property type="component" value="Unassembled WGS sequence"/>
</dbReference>
<keyword evidence="2" id="KW-1185">Reference proteome</keyword>
<proteinExistence type="predicted"/>
<reference evidence="1" key="2">
    <citation type="submission" date="2020-09" db="EMBL/GenBank/DDBJ databases">
        <authorList>
            <person name="Sun Q."/>
            <person name="Zhou Y."/>
        </authorList>
    </citation>
    <scope>NUCLEOTIDE SEQUENCE</scope>
    <source>
        <strain evidence="1">CGMCC 1.15179</strain>
    </source>
</reference>
<reference evidence="1" key="1">
    <citation type="journal article" date="2014" name="Int. J. Syst. Evol. Microbiol.">
        <title>Complete genome sequence of Corynebacterium casei LMG S-19264T (=DSM 44701T), isolated from a smear-ripened cheese.</title>
        <authorList>
            <consortium name="US DOE Joint Genome Institute (JGI-PGF)"/>
            <person name="Walter F."/>
            <person name="Albersmeier A."/>
            <person name="Kalinowski J."/>
            <person name="Ruckert C."/>
        </authorList>
    </citation>
    <scope>NUCLEOTIDE SEQUENCE</scope>
    <source>
        <strain evidence="1">CGMCC 1.15179</strain>
    </source>
</reference>
<name>A0A8J2VKD1_9BACL</name>
<gene>
    <name evidence="1" type="ORF">GCM10011571_33540</name>
</gene>
<dbReference type="AlphaFoldDB" id="A0A8J2VKD1"/>
<organism evidence="1 2">
    <name type="scientific">Marinithermofilum abyssi</name>
    <dbReference type="NCBI Taxonomy" id="1571185"/>
    <lineage>
        <taxon>Bacteria</taxon>
        <taxon>Bacillati</taxon>
        <taxon>Bacillota</taxon>
        <taxon>Bacilli</taxon>
        <taxon>Bacillales</taxon>
        <taxon>Thermoactinomycetaceae</taxon>
        <taxon>Marinithermofilum</taxon>
    </lineage>
</organism>
<comment type="caution">
    <text evidence="1">The sequence shown here is derived from an EMBL/GenBank/DDBJ whole genome shotgun (WGS) entry which is preliminary data.</text>
</comment>
<evidence type="ECO:0000313" key="2">
    <source>
        <dbReference type="Proteomes" id="UP000625210"/>
    </source>
</evidence>
<dbReference type="EMBL" id="BMHQ01000018">
    <property type="protein sequence ID" value="GGE28714.1"/>
    <property type="molecule type" value="Genomic_DNA"/>
</dbReference>
<dbReference type="RefSeq" id="WP_188649031.1">
    <property type="nucleotide sequence ID" value="NZ_BMHQ01000018.1"/>
</dbReference>
<accession>A0A8J2VKD1</accession>
<evidence type="ECO:0000313" key="1">
    <source>
        <dbReference type="EMBL" id="GGE28714.1"/>
    </source>
</evidence>
<protein>
    <submittedName>
        <fullName evidence="1">Uncharacterized protein</fullName>
    </submittedName>
</protein>